<dbReference type="Gramene" id="RZC81169">
    <property type="protein sequence ID" value="RZC81169"/>
    <property type="gene ID" value="C5167_043737"/>
</dbReference>
<keyword evidence="2" id="KW-1185">Reference proteome</keyword>
<evidence type="ECO:0000313" key="1">
    <source>
        <dbReference type="EMBL" id="RZC81169.1"/>
    </source>
</evidence>
<proteinExistence type="predicted"/>
<gene>
    <name evidence="1" type="ORF">C5167_043737</name>
</gene>
<evidence type="ECO:0000313" key="2">
    <source>
        <dbReference type="Proteomes" id="UP000316621"/>
    </source>
</evidence>
<organism evidence="1 2">
    <name type="scientific">Papaver somniferum</name>
    <name type="common">Opium poppy</name>
    <dbReference type="NCBI Taxonomy" id="3469"/>
    <lineage>
        <taxon>Eukaryota</taxon>
        <taxon>Viridiplantae</taxon>
        <taxon>Streptophyta</taxon>
        <taxon>Embryophyta</taxon>
        <taxon>Tracheophyta</taxon>
        <taxon>Spermatophyta</taxon>
        <taxon>Magnoliopsida</taxon>
        <taxon>Ranunculales</taxon>
        <taxon>Papaveraceae</taxon>
        <taxon>Papaveroideae</taxon>
        <taxon>Papaver</taxon>
    </lineage>
</organism>
<dbReference type="Proteomes" id="UP000316621">
    <property type="component" value="Chromosome 10"/>
</dbReference>
<dbReference type="EMBL" id="CM010724">
    <property type="protein sequence ID" value="RZC81169.1"/>
    <property type="molecule type" value="Genomic_DNA"/>
</dbReference>
<protein>
    <recommendedName>
        <fullName evidence="3">Ribosomal protein L7/L12 C-terminal domain-containing protein</fullName>
    </recommendedName>
</protein>
<evidence type="ECO:0008006" key="3">
    <source>
        <dbReference type="Google" id="ProtNLM"/>
    </source>
</evidence>
<name>A0A4Y7LAH1_PAPSO</name>
<accession>A0A4Y7LAH1</accession>
<dbReference type="AlphaFoldDB" id="A0A4Y7LAH1"/>
<reference evidence="1 2" key="1">
    <citation type="journal article" date="2018" name="Science">
        <title>The opium poppy genome and morphinan production.</title>
        <authorList>
            <person name="Guo L."/>
            <person name="Winzer T."/>
            <person name="Yang X."/>
            <person name="Li Y."/>
            <person name="Ning Z."/>
            <person name="He Z."/>
            <person name="Teodor R."/>
            <person name="Lu Y."/>
            <person name="Bowser T.A."/>
            <person name="Graham I.A."/>
            <person name="Ye K."/>
        </authorList>
    </citation>
    <scope>NUCLEOTIDE SEQUENCE [LARGE SCALE GENOMIC DNA]</scope>
    <source>
        <strain evidence="2">cv. HN1</strain>
        <tissue evidence="1">Leaves</tissue>
    </source>
</reference>
<sequence length="70" mass="7647">MVVVRVEEAKKQLEAAGAKLTLKEAIELLEGLPKKLKEGASKLEGRGEDVKPEGDPLAYEPLLPCIMYVL</sequence>